<dbReference type="InterPro" id="IPR004176">
    <property type="entry name" value="Clp_R_N"/>
</dbReference>
<dbReference type="Gene3D" id="1.10.1780.10">
    <property type="entry name" value="Clp, N-terminal domain"/>
    <property type="match status" value="1"/>
</dbReference>
<keyword evidence="2 5" id="KW-0677">Repeat</keyword>
<protein>
    <recommendedName>
        <fullName evidence="7">Clp R domain-containing protein</fullName>
    </recommendedName>
</protein>
<comment type="similarity">
    <text evidence="1">Belongs to the ClpA/ClpB family.</text>
</comment>
<keyword evidence="9" id="KW-1185">Reference proteome</keyword>
<feature type="compositionally biased region" description="Low complexity" evidence="6">
    <location>
        <begin position="557"/>
        <end position="569"/>
    </location>
</feature>
<feature type="region of interest" description="Disordered" evidence="6">
    <location>
        <begin position="119"/>
        <end position="141"/>
    </location>
</feature>
<dbReference type="InterPro" id="IPR003959">
    <property type="entry name" value="ATPase_AAA_core"/>
</dbReference>
<dbReference type="InterPro" id="IPR036628">
    <property type="entry name" value="Clp_N_dom_sf"/>
</dbReference>
<proteinExistence type="inferred from homology"/>
<dbReference type="PANTHER" id="PTHR43572">
    <property type="entry name" value="CHAPERONE PROTEIN CLPD, CHLOROPLASTIC"/>
    <property type="match status" value="1"/>
</dbReference>
<dbReference type="EnsemblPlants" id="OGLUM11G03350.1">
    <property type="protein sequence ID" value="OGLUM11G03350.1"/>
    <property type="gene ID" value="OGLUM11G03350"/>
</dbReference>
<keyword evidence="4" id="KW-0804">Transcription</keyword>
<feature type="compositionally biased region" description="Basic and acidic residues" evidence="6">
    <location>
        <begin position="211"/>
        <end position="221"/>
    </location>
</feature>
<feature type="compositionally biased region" description="Polar residues" evidence="6">
    <location>
        <begin position="770"/>
        <end position="784"/>
    </location>
</feature>
<dbReference type="Pfam" id="PF07724">
    <property type="entry name" value="AAA_2"/>
    <property type="match status" value="1"/>
</dbReference>
<dbReference type="Gramene" id="OGLUM11G03350.1">
    <property type="protein sequence ID" value="OGLUM11G03350.1"/>
    <property type="gene ID" value="OGLUM11G03350"/>
</dbReference>
<evidence type="ECO:0000256" key="1">
    <source>
        <dbReference type="ARBA" id="ARBA00008675"/>
    </source>
</evidence>
<evidence type="ECO:0000256" key="2">
    <source>
        <dbReference type="ARBA" id="ARBA00022737"/>
    </source>
</evidence>
<reference evidence="8" key="2">
    <citation type="submission" date="2018-05" db="EMBL/GenBank/DDBJ databases">
        <title>OgluRS3 (Oryza glumaepatula Reference Sequence Version 3).</title>
        <authorList>
            <person name="Zhang J."/>
            <person name="Kudrna D."/>
            <person name="Lee S."/>
            <person name="Talag J."/>
            <person name="Welchert J."/>
            <person name="Wing R.A."/>
        </authorList>
    </citation>
    <scope>NUCLEOTIDE SEQUENCE [LARGE SCALE GENOMIC DNA]</scope>
</reference>
<sequence length="845" mass="90182">MRAGGCAVQQALAAEAAGVVRQAVTLARRRGHAQVTPLHVASAMLSAAGLLRAACLQSHSHPLQCKALELCFNVALNRLPTAGPAAAAAIFHHHPHHPGGGGGHHPALSNALVAAFKRAQAHQRRGSVEGQPPPQPPPSPVVASKVELEQLIISILDDPSVSRVMREAGFSSSQVKANVEKAVVASLDHANAAGGGGGHAGSPNSGHGGRRKESSSSRARVDDDAMRVLDCMASGTKRCVVVVGGEGAAAAEAVVKAVMDRVSKAELHHRHERLKNLQFVPLSIASFHGAPREEVEAKAGDLRALVRSGCAAGKGVVLVLEDLAYAADAWAAASNTRRRAAAATGGQSYCPMEHAVMEVSSLVSGGGGGGERFWVLGFGSYQVYMKCRAAGQPPLEAVWELHPVVVPDGGLALSLTCSEASQATHQAAAPTAGWPFVNGAGEAAATTASPTIPLWLRRYQDPDHATPASCGTGLQIQDLWNPMRNGSAPHHTSELTLSFSSPSPSSISGYTSCYNNNNMMSSKPWQLEARQPWPIHGHEGQRMAMASYHDHHPLDTNPSLESNSVSNSSDGGETRRPKFIELNAENLKILCNALESRVPQHSNIVPDIASTVLQCRSGMKKIKLRHKEIIKASSTTWLLFQGRDVDGKKAMAQELAKLVFGSSTEFSSISFNELTSPYSDSSSGELTLKRQRSADSNEHSFAQRLCEIVSKNPHQVIVINDIEQLDQDSEISIKKAIANGRMRGCTGEEVDFEDAIIVLSYEEEFDSRSRASSSPRVKQRLMNNNDDEESSSTEKGDNSPQCFSLDLNACLEDEEEDEGFLLIDNGVGMHDIVDGVFFFGLMADF</sequence>
<dbReference type="HOGENOM" id="CLU_006575_0_0_1"/>
<dbReference type="PANTHER" id="PTHR43572:SF1">
    <property type="entry name" value="OS11G0156800 PROTEIN"/>
    <property type="match status" value="1"/>
</dbReference>
<feature type="region of interest" description="Disordered" evidence="6">
    <location>
        <begin position="549"/>
        <end position="576"/>
    </location>
</feature>
<evidence type="ECO:0000256" key="3">
    <source>
        <dbReference type="ARBA" id="ARBA00023015"/>
    </source>
</evidence>
<dbReference type="Pfam" id="PF23569">
    <property type="entry name" value="NBD_SMAX1"/>
    <property type="match status" value="1"/>
</dbReference>
<evidence type="ECO:0000313" key="9">
    <source>
        <dbReference type="Proteomes" id="UP000026961"/>
    </source>
</evidence>
<evidence type="ECO:0000256" key="4">
    <source>
        <dbReference type="ARBA" id="ARBA00023163"/>
    </source>
</evidence>
<evidence type="ECO:0000313" key="8">
    <source>
        <dbReference type="EnsemblPlants" id="OGLUM11G03350.1"/>
    </source>
</evidence>
<dbReference type="AlphaFoldDB" id="A0A0E0BFJ3"/>
<evidence type="ECO:0000259" key="7">
    <source>
        <dbReference type="PROSITE" id="PS51903"/>
    </source>
</evidence>
<keyword evidence="3" id="KW-0805">Transcription regulation</keyword>
<feature type="region of interest" description="Disordered" evidence="6">
    <location>
        <begin position="769"/>
        <end position="800"/>
    </location>
</feature>
<evidence type="ECO:0000256" key="6">
    <source>
        <dbReference type="SAM" id="MobiDB-lite"/>
    </source>
</evidence>
<dbReference type="GO" id="GO:0005524">
    <property type="term" value="F:ATP binding"/>
    <property type="evidence" value="ECO:0007669"/>
    <property type="project" value="InterPro"/>
</dbReference>
<reference evidence="8" key="1">
    <citation type="submission" date="2015-04" db="UniProtKB">
        <authorList>
            <consortium name="EnsemblPlants"/>
        </authorList>
    </citation>
    <scope>IDENTIFICATION</scope>
</reference>
<feature type="compositionally biased region" description="Pro residues" evidence="6">
    <location>
        <begin position="131"/>
        <end position="140"/>
    </location>
</feature>
<dbReference type="Proteomes" id="UP000026961">
    <property type="component" value="Chromosome 11"/>
</dbReference>
<dbReference type="PROSITE" id="PS51903">
    <property type="entry name" value="CLP_R"/>
    <property type="match status" value="1"/>
</dbReference>
<name>A0A0E0BFJ3_9ORYZ</name>
<dbReference type="SUPFAM" id="SSF52540">
    <property type="entry name" value="P-loop containing nucleoside triphosphate hydrolases"/>
    <property type="match status" value="1"/>
</dbReference>
<accession>A0A0E0BFJ3</accession>
<evidence type="ECO:0000256" key="5">
    <source>
        <dbReference type="PROSITE-ProRule" id="PRU01251"/>
    </source>
</evidence>
<dbReference type="Gene3D" id="3.40.50.300">
    <property type="entry name" value="P-loop containing nucleotide triphosphate hydrolases"/>
    <property type="match status" value="1"/>
</dbReference>
<feature type="region of interest" description="Disordered" evidence="6">
    <location>
        <begin position="190"/>
        <end position="221"/>
    </location>
</feature>
<dbReference type="GO" id="GO:0016887">
    <property type="term" value="F:ATP hydrolysis activity"/>
    <property type="evidence" value="ECO:0007669"/>
    <property type="project" value="InterPro"/>
</dbReference>
<feature type="domain" description="Clp R" evidence="7">
    <location>
        <begin position="8"/>
        <end position="186"/>
    </location>
</feature>
<dbReference type="eggNOG" id="KOG1051">
    <property type="taxonomic scope" value="Eukaryota"/>
</dbReference>
<dbReference type="STRING" id="40148.A0A0E0BFJ3"/>
<dbReference type="InterPro" id="IPR058680">
    <property type="entry name" value="NBD_SMAX1-like"/>
</dbReference>
<dbReference type="InterPro" id="IPR051650">
    <property type="entry name" value="SL_signaling_regulator"/>
</dbReference>
<dbReference type="SUPFAM" id="SSF81923">
    <property type="entry name" value="Double Clp-N motif"/>
    <property type="match status" value="1"/>
</dbReference>
<dbReference type="InterPro" id="IPR027417">
    <property type="entry name" value="P-loop_NTPase"/>
</dbReference>
<organism evidence="8">
    <name type="scientific">Oryza glumipatula</name>
    <dbReference type="NCBI Taxonomy" id="40148"/>
    <lineage>
        <taxon>Eukaryota</taxon>
        <taxon>Viridiplantae</taxon>
        <taxon>Streptophyta</taxon>
        <taxon>Embryophyta</taxon>
        <taxon>Tracheophyta</taxon>
        <taxon>Spermatophyta</taxon>
        <taxon>Magnoliopsida</taxon>
        <taxon>Liliopsida</taxon>
        <taxon>Poales</taxon>
        <taxon>Poaceae</taxon>
        <taxon>BOP clade</taxon>
        <taxon>Oryzoideae</taxon>
        <taxon>Oryzeae</taxon>
        <taxon>Oryzinae</taxon>
        <taxon>Oryza</taxon>
    </lineage>
</organism>